<keyword evidence="3 14" id="KW-0813">Transport</keyword>
<feature type="transmembrane region" description="Helical" evidence="15">
    <location>
        <begin position="65"/>
        <end position="82"/>
    </location>
</feature>
<dbReference type="EMBL" id="LNXU01000002">
    <property type="protein sequence ID" value="KTC77316.1"/>
    <property type="molecule type" value="Genomic_DNA"/>
</dbReference>
<evidence type="ECO:0000256" key="1">
    <source>
        <dbReference type="ARBA" id="ARBA00004429"/>
    </source>
</evidence>
<gene>
    <name evidence="14" type="primary">dsbB</name>
    <name evidence="16" type="ORF">Lboz_0269</name>
</gene>
<proteinExistence type="inferred from homology"/>
<evidence type="ECO:0000256" key="7">
    <source>
        <dbReference type="ARBA" id="ARBA00022982"/>
    </source>
</evidence>
<dbReference type="SUPFAM" id="SSF158442">
    <property type="entry name" value="DsbB-like"/>
    <property type="match status" value="1"/>
</dbReference>
<comment type="caution">
    <text evidence="16">The sequence shown here is derived from an EMBL/GenBank/DDBJ whole genome shotgun (WGS) entry which is preliminary data.</text>
</comment>
<evidence type="ECO:0000256" key="2">
    <source>
        <dbReference type="ARBA" id="ARBA00008823"/>
    </source>
</evidence>
<dbReference type="GO" id="GO:0005886">
    <property type="term" value="C:plasma membrane"/>
    <property type="evidence" value="ECO:0007669"/>
    <property type="project" value="UniProtKB-SubCell"/>
</dbReference>
<keyword evidence="10 14" id="KW-0472">Membrane</keyword>
<feature type="transmembrane region" description="Helical" evidence="15">
    <location>
        <begin position="40"/>
        <end position="58"/>
    </location>
</feature>
<feature type="topological domain" description="Cytoplasmic" evidence="14">
    <location>
        <begin position="1"/>
        <end position="9"/>
    </location>
</feature>
<evidence type="ECO:0000256" key="12">
    <source>
        <dbReference type="ARBA" id="ARBA00023186"/>
    </source>
</evidence>
<evidence type="ECO:0000256" key="14">
    <source>
        <dbReference type="HAMAP-Rule" id="MF_00286"/>
    </source>
</evidence>
<dbReference type="Pfam" id="PF02600">
    <property type="entry name" value="DsbB"/>
    <property type="match status" value="1"/>
</dbReference>
<evidence type="ECO:0000256" key="11">
    <source>
        <dbReference type="ARBA" id="ARBA00023157"/>
    </source>
</evidence>
<feature type="topological domain" description="Periplasmic" evidence="14">
    <location>
        <begin position="27"/>
        <end position="44"/>
    </location>
</feature>
<sequence>MRKITYRKIQTFNAMLTLFVLFASFYFQYVVGLTPCPLCIMQRVCVFLLLAVMGLSFRTLKRARIISLLQIIIACAGLYFALRQLWLQSLPAGEAPACMPGLDILIRYFPWQTVLKTLFWGTGDCAEVSWQMLGISMPGWCALYFLFMALMGCFLFWNTRKSVLHI</sequence>
<name>A0A0W0S2G0_LEGBO</name>
<evidence type="ECO:0000256" key="4">
    <source>
        <dbReference type="ARBA" id="ARBA00022475"/>
    </source>
</evidence>
<dbReference type="InterPro" id="IPR022920">
    <property type="entry name" value="Disulphide_bond_form_DsbB"/>
</dbReference>
<dbReference type="Proteomes" id="UP000054695">
    <property type="component" value="Unassembled WGS sequence"/>
</dbReference>
<evidence type="ECO:0000313" key="16">
    <source>
        <dbReference type="EMBL" id="KTC77316.1"/>
    </source>
</evidence>
<keyword evidence="17" id="KW-1185">Reference proteome</keyword>
<dbReference type="HAMAP" id="MF_00286">
    <property type="entry name" value="DsbB"/>
    <property type="match status" value="1"/>
</dbReference>
<evidence type="ECO:0000313" key="17">
    <source>
        <dbReference type="Proteomes" id="UP000054695"/>
    </source>
</evidence>
<dbReference type="STRING" id="447.Lboz_0269"/>
<dbReference type="Gene3D" id="1.20.1550.10">
    <property type="entry name" value="DsbB-like"/>
    <property type="match status" value="1"/>
</dbReference>
<dbReference type="InterPro" id="IPR050183">
    <property type="entry name" value="DsbB"/>
</dbReference>
<keyword evidence="6 14" id="KW-0812">Transmembrane</keyword>
<evidence type="ECO:0000256" key="5">
    <source>
        <dbReference type="ARBA" id="ARBA00022519"/>
    </source>
</evidence>
<protein>
    <recommendedName>
        <fullName evidence="14">Disulfide bond formation protein B</fullName>
    </recommendedName>
    <alternativeName>
        <fullName evidence="14">Disulfide oxidoreductase</fullName>
    </alternativeName>
</protein>
<comment type="similarity">
    <text evidence="2 14">Belongs to the DsbB family.</text>
</comment>
<dbReference type="GO" id="GO:0006457">
    <property type="term" value="P:protein folding"/>
    <property type="evidence" value="ECO:0007669"/>
    <property type="project" value="InterPro"/>
</dbReference>
<keyword evidence="4 14" id="KW-1003">Cell membrane</keyword>
<keyword evidence="13 14" id="KW-0676">Redox-active center</keyword>
<accession>A0A0W0S2G0</accession>
<feature type="transmembrane region" description="Helical" evidence="15">
    <location>
        <begin position="12"/>
        <end position="34"/>
    </location>
</feature>
<dbReference type="RefSeq" id="WP_058457971.1">
    <property type="nucleotide sequence ID" value="NZ_CAAAIY010000003.1"/>
</dbReference>
<keyword evidence="12 14" id="KW-0143">Chaperone</keyword>
<keyword evidence="11 14" id="KW-1015">Disulfide bond</keyword>
<feature type="topological domain" description="Cytoplasmic" evidence="14">
    <location>
        <begin position="159"/>
        <end position="166"/>
    </location>
</feature>
<evidence type="ECO:0000256" key="10">
    <source>
        <dbReference type="ARBA" id="ARBA00023136"/>
    </source>
</evidence>
<feature type="disulfide bond" description="Redox-active" evidence="14">
    <location>
        <begin position="36"/>
        <end position="39"/>
    </location>
</feature>
<keyword evidence="8 14" id="KW-1133">Transmembrane helix</keyword>
<keyword evidence="7 14" id="KW-0249">Electron transport</keyword>
<dbReference type="InterPro" id="IPR003752">
    <property type="entry name" value="DiS_bond_form_DsbB/BdbC"/>
</dbReference>
<evidence type="ECO:0000256" key="6">
    <source>
        <dbReference type="ARBA" id="ARBA00022692"/>
    </source>
</evidence>
<feature type="transmembrane region" description="Helical" evidence="15">
    <location>
        <begin position="137"/>
        <end position="157"/>
    </location>
</feature>
<dbReference type="AlphaFoldDB" id="A0A0W0S2G0"/>
<dbReference type="GO" id="GO:0015035">
    <property type="term" value="F:protein-disulfide reductase activity"/>
    <property type="evidence" value="ECO:0007669"/>
    <property type="project" value="UniProtKB-UniRule"/>
</dbReference>
<dbReference type="GO" id="GO:0009055">
    <property type="term" value="F:electron transfer activity"/>
    <property type="evidence" value="ECO:0007669"/>
    <property type="project" value="UniProtKB-UniRule"/>
</dbReference>
<dbReference type="PATRIC" id="fig|447.4.peg.292"/>
<comment type="function">
    <text evidence="14">Required for disulfide bond formation in some periplasmic proteins. Acts by oxidizing the DsbA protein.</text>
</comment>
<keyword evidence="9 14" id="KW-0560">Oxidoreductase</keyword>
<evidence type="ECO:0000256" key="8">
    <source>
        <dbReference type="ARBA" id="ARBA00022989"/>
    </source>
</evidence>
<dbReference type="PANTHER" id="PTHR36570">
    <property type="entry name" value="DISULFIDE BOND FORMATION PROTEIN B"/>
    <property type="match status" value="1"/>
</dbReference>
<dbReference type="InterPro" id="IPR023380">
    <property type="entry name" value="DsbB-like_sf"/>
</dbReference>
<evidence type="ECO:0000256" key="13">
    <source>
        <dbReference type="ARBA" id="ARBA00023284"/>
    </source>
</evidence>
<evidence type="ECO:0000256" key="15">
    <source>
        <dbReference type="SAM" id="Phobius"/>
    </source>
</evidence>
<comment type="subcellular location">
    <subcellularLocation>
        <location evidence="1">Cell inner membrane</location>
        <topology evidence="1">Multi-pass membrane protein</topology>
    </subcellularLocation>
    <subcellularLocation>
        <location evidence="14">Cell membrane</location>
        <topology evidence="14">Multi-pass membrane protein</topology>
    </subcellularLocation>
</comment>
<evidence type="ECO:0000256" key="3">
    <source>
        <dbReference type="ARBA" id="ARBA00022448"/>
    </source>
</evidence>
<dbReference type="PANTHER" id="PTHR36570:SF3">
    <property type="entry name" value="DISULFIDE BOND FORMATION PROTEIN B"/>
    <property type="match status" value="1"/>
</dbReference>
<reference evidence="16 17" key="1">
    <citation type="submission" date="2015-11" db="EMBL/GenBank/DDBJ databases">
        <title>Genomic analysis of 38 Legionella species identifies large and diverse effector repertoires.</title>
        <authorList>
            <person name="Burstein D."/>
            <person name="Amaro F."/>
            <person name="Zusman T."/>
            <person name="Lifshitz Z."/>
            <person name="Cohen O."/>
            <person name="Gilbert J.A."/>
            <person name="Pupko T."/>
            <person name="Shuman H.A."/>
            <person name="Segal G."/>
        </authorList>
    </citation>
    <scope>NUCLEOTIDE SEQUENCE [LARGE SCALE GENOMIC DNA]</scope>
    <source>
        <strain evidence="16 17">WIGA</strain>
    </source>
</reference>
<evidence type="ECO:0000256" key="9">
    <source>
        <dbReference type="ARBA" id="ARBA00023002"/>
    </source>
</evidence>
<organism evidence="16 17">
    <name type="scientific">Legionella bozemanae</name>
    <name type="common">Fluoribacter bozemanae</name>
    <dbReference type="NCBI Taxonomy" id="447"/>
    <lineage>
        <taxon>Bacteria</taxon>
        <taxon>Pseudomonadati</taxon>
        <taxon>Pseudomonadota</taxon>
        <taxon>Gammaproteobacteria</taxon>
        <taxon>Legionellales</taxon>
        <taxon>Legionellaceae</taxon>
        <taxon>Legionella</taxon>
    </lineage>
</organism>
<keyword evidence="5" id="KW-0997">Cell inner membrane</keyword>
<comment type="caution">
    <text evidence="14">Lacks conserved residue(s) required for the propagation of feature annotation.</text>
</comment>
<dbReference type="OrthoDB" id="3711263at2"/>